<evidence type="ECO:0000313" key="3">
    <source>
        <dbReference type="Proteomes" id="UP000240883"/>
    </source>
</evidence>
<reference evidence="2 3" key="1">
    <citation type="journal article" date="2018" name="Front. Microbiol.">
        <title>Genome-Wide Analysis of Corynespora cassiicola Leaf Fall Disease Putative Effectors.</title>
        <authorList>
            <person name="Lopez D."/>
            <person name="Ribeiro S."/>
            <person name="Label P."/>
            <person name="Fumanal B."/>
            <person name="Venisse J.S."/>
            <person name="Kohler A."/>
            <person name="de Oliveira R.R."/>
            <person name="Labutti K."/>
            <person name="Lipzen A."/>
            <person name="Lail K."/>
            <person name="Bauer D."/>
            <person name="Ohm R.A."/>
            <person name="Barry K.W."/>
            <person name="Spatafora J."/>
            <person name="Grigoriev I.V."/>
            <person name="Martin F.M."/>
            <person name="Pujade-Renaud V."/>
        </authorList>
    </citation>
    <scope>NUCLEOTIDE SEQUENCE [LARGE SCALE GENOMIC DNA]</scope>
    <source>
        <strain evidence="2 3">Philippines</strain>
    </source>
</reference>
<feature type="compositionally biased region" description="Polar residues" evidence="1">
    <location>
        <begin position="48"/>
        <end position="58"/>
    </location>
</feature>
<accession>A0A2T2NLF1</accession>
<dbReference type="Proteomes" id="UP000240883">
    <property type="component" value="Unassembled WGS sequence"/>
</dbReference>
<sequence length="113" mass="12091">MALAAAARPTVLQQTEPSGRCVVVQARVAAAPTWPALPFPCTPAAPQTKKQPSSQPNNYPECEPVSLQRWADAAKAILQPAGLVRARPGHATSRVPCQSHRPCSLENVRYVLS</sequence>
<name>A0A2T2NLF1_CORCC</name>
<dbReference type="EMBL" id="KZ678136">
    <property type="protein sequence ID" value="PSN66210.1"/>
    <property type="molecule type" value="Genomic_DNA"/>
</dbReference>
<dbReference type="AlphaFoldDB" id="A0A2T2NLF1"/>
<feature type="region of interest" description="Disordered" evidence="1">
    <location>
        <begin position="39"/>
        <end position="62"/>
    </location>
</feature>
<proteinExistence type="predicted"/>
<evidence type="ECO:0000313" key="2">
    <source>
        <dbReference type="EMBL" id="PSN66210.1"/>
    </source>
</evidence>
<keyword evidence="3" id="KW-1185">Reference proteome</keyword>
<protein>
    <submittedName>
        <fullName evidence="2">Uncharacterized protein</fullName>
    </submittedName>
</protein>
<gene>
    <name evidence="2" type="ORF">BS50DRAFT_588960</name>
</gene>
<organism evidence="2 3">
    <name type="scientific">Corynespora cassiicola Philippines</name>
    <dbReference type="NCBI Taxonomy" id="1448308"/>
    <lineage>
        <taxon>Eukaryota</taxon>
        <taxon>Fungi</taxon>
        <taxon>Dikarya</taxon>
        <taxon>Ascomycota</taxon>
        <taxon>Pezizomycotina</taxon>
        <taxon>Dothideomycetes</taxon>
        <taxon>Pleosporomycetidae</taxon>
        <taxon>Pleosporales</taxon>
        <taxon>Corynesporascaceae</taxon>
        <taxon>Corynespora</taxon>
    </lineage>
</organism>
<evidence type="ECO:0000256" key="1">
    <source>
        <dbReference type="SAM" id="MobiDB-lite"/>
    </source>
</evidence>